<comment type="subcellular location">
    <subcellularLocation>
        <location evidence="1 6">Nucleus</location>
    </subcellularLocation>
</comment>
<sequence length="687" mass="74505">MNLWTDDNASMMEAFMATTDLQGFPWTPTPALAAHVPSSMSGLVVSDPCKNMPPTAASPAYFNQDTLQQRLQMLIEGAREGWAYAIYWQPSMDVSSGATLLGWGDGYYKGCEEDKRKRKSNTAASAEEQEHRKRVLRELNSLISGGAAGSSPDDAVEEEVTDTEWFFLVSMTQSFVNGAGLPGLALFSGAPSWTAGGEHLAVAPCERARQAQGFGIQTLVCVPVGGGVIELGSTEFIFHSAEIMSNVRVLFNFNSIESTDGGGGSGGSGGNGGSWLRSQPLTPAVADQGETDPSVLWISDPSMLEIKDSVSPSAAEISASKSPIQLDNPSASSLTEARNSIQFPQPQHSNHRQSPQQQPNQQSIYSRDIHFSDFGLNAAAPSQPFKPEPGDILNFGESQRNSSPAGIFSQQRIPADDKKNKKSAVASTSRGSNEEGMLSFSSAPTRIISTTQANPSASAAAGESDHSDIEASVREVESSRVVEPEKRPRKRGRKPANGREEPLNHVEAERMRREKLNQRFYALRAVVPNVSKMDKASLLGDAISYINELRSKLQASEVDKDTLQSQLEAAKKELDAAPATRPLPSSPLPEQDLKLTNGHRRNPVMEIEVKTVGFEAVIRIQCQRRNHPAARLTAALKELDLELYCASVSVVKDLMILQATVNISSCRYTQEQLRGLLLSRMAEPLLH</sequence>
<dbReference type="Proteomes" id="UP000236161">
    <property type="component" value="Unassembled WGS sequence"/>
</dbReference>
<name>A0A2I0AR44_9ASPA</name>
<feature type="region of interest" description="Disordered" evidence="8">
    <location>
        <begin position="573"/>
        <end position="596"/>
    </location>
</feature>
<comment type="similarity">
    <text evidence="2">Belongs to the bHLH protein family.</text>
</comment>
<feature type="compositionally biased region" description="Low complexity" evidence="8">
    <location>
        <begin position="344"/>
        <end position="363"/>
    </location>
</feature>
<dbReference type="InterPro" id="IPR036638">
    <property type="entry name" value="HLH_DNA-bd_sf"/>
</dbReference>
<evidence type="ECO:0000313" key="11">
    <source>
        <dbReference type="Proteomes" id="UP000236161"/>
    </source>
</evidence>
<evidence type="ECO:0000256" key="5">
    <source>
        <dbReference type="ARBA" id="ARBA00023242"/>
    </source>
</evidence>
<dbReference type="Pfam" id="PF00010">
    <property type="entry name" value="HLH"/>
    <property type="match status" value="1"/>
</dbReference>
<dbReference type="STRING" id="1088818.A0A2I0AR44"/>
<dbReference type="FunFam" id="4.10.280.10:FF:000078">
    <property type="entry name" value="Transcription factor bHLH13"/>
    <property type="match status" value="1"/>
</dbReference>
<dbReference type="SMART" id="SM00353">
    <property type="entry name" value="HLH"/>
    <property type="match status" value="1"/>
</dbReference>
<dbReference type="PROSITE" id="PS50888">
    <property type="entry name" value="BHLH"/>
    <property type="match status" value="1"/>
</dbReference>
<evidence type="ECO:0000256" key="6">
    <source>
        <dbReference type="RuleBase" id="RU369104"/>
    </source>
</evidence>
<keyword evidence="7" id="KW-0175">Coiled coil</keyword>
<keyword evidence="3 6" id="KW-0805">Transcription regulation</keyword>
<dbReference type="GO" id="GO:0046983">
    <property type="term" value="F:protein dimerization activity"/>
    <property type="evidence" value="ECO:0007669"/>
    <property type="project" value="InterPro"/>
</dbReference>
<organism evidence="10 11">
    <name type="scientific">Apostasia shenzhenica</name>
    <dbReference type="NCBI Taxonomy" id="1088818"/>
    <lineage>
        <taxon>Eukaryota</taxon>
        <taxon>Viridiplantae</taxon>
        <taxon>Streptophyta</taxon>
        <taxon>Embryophyta</taxon>
        <taxon>Tracheophyta</taxon>
        <taxon>Spermatophyta</taxon>
        <taxon>Magnoliopsida</taxon>
        <taxon>Liliopsida</taxon>
        <taxon>Asparagales</taxon>
        <taxon>Orchidaceae</taxon>
        <taxon>Apostasioideae</taxon>
        <taxon>Apostasia</taxon>
    </lineage>
</organism>
<keyword evidence="5 6" id="KW-0539">Nucleus</keyword>
<dbReference type="OrthoDB" id="1926382at2759"/>
<dbReference type="InterPro" id="IPR045084">
    <property type="entry name" value="AIB/MYC-like"/>
</dbReference>
<feature type="coiled-coil region" evidence="7">
    <location>
        <begin position="546"/>
        <end position="573"/>
    </location>
</feature>
<dbReference type="EMBL" id="KZ451959">
    <property type="protein sequence ID" value="PKA58008.1"/>
    <property type="molecule type" value="Genomic_DNA"/>
</dbReference>
<feature type="domain" description="BHLH" evidence="9">
    <location>
        <begin position="500"/>
        <end position="549"/>
    </location>
</feature>
<evidence type="ECO:0000256" key="7">
    <source>
        <dbReference type="SAM" id="Coils"/>
    </source>
</evidence>
<dbReference type="PANTHER" id="PTHR11514">
    <property type="entry name" value="MYC"/>
    <property type="match status" value="1"/>
</dbReference>
<reference evidence="10 11" key="1">
    <citation type="journal article" date="2017" name="Nature">
        <title>The Apostasia genome and the evolution of orchids.</title>
        <authorList>
            <person name="Zhang G.Q."/>
            <person name="Liu K.W."/>
            <person name="Li Z."/>
            <person name="Lohaus R."/>
            <person name="Hsiao Y.Y."/>
            <person name="Niu S.C."/>
            <person name="Wang J.Y."/>
            <person name="Lin Y.C."/>
            <person name="Xu Q."/>
            <person name="Chen L.J."/>
            <person name="Yoshida K."/>
            <person name="Fujiwara S."/>
            <person name="Wang Z.W."/>
            <person name="Zhang Y.Q."/>
            <person name="Mitsuda N."/>
            <person name="Wang M."/>
            <person name="Liu G.H."/>
            <person name="Pecoraro L."/>
            <person name="Huang H.X."/>
            <person name="Xiao X.J."/>
            <person name="Lin M."/>
            <person name="Wu X.Y."/>
            <person name="Wu W.L."/>
            <person name="Chen Y.Y."/>
            <person name="Chang S.B."/>
            <person name="Sakamoto S."/>
            <person name="Ohme-Takagi M."/>
            <person name="Yagi M."/>
            <person name="Zeng S.J."/>
            <person name="Shen C.Y."/>
            <person name="Yeh C.M."/>
            <person name="Luo Y.B."/>
            <person name="Tsai W.C."/>
            <person name="Van de Peer Y."/>
            <person name="Liu Z.J."/>
        </authorList>
    </citation>
    <scope>NUCLEOTIDE SEQUENCE [LARGE SCALE GENOMIC DNA]</scope>
    <source>
        <strain evidence="11">cv. Shenzhen</strain>
        <tissue evidence="10">Stem</tissue>
    </source>
</reference>
<protein>
    <recommendedName>
        <fullName evidence="6">Transcription factor</fullName>
        <shortName evidence="6">bHLH transcription factor</shortName>
    </recommendedName>
    <alternativeName>
        <fullName evidence="6">Basic helix-loop-helix protein</fullName>
    </alternativeName>
</protein>
<dbReference type="SUPFAM" id="SSF47459">
    <property type="entry name" value="HLH, helix-loop-helix DNA-binding domain"/>
    <property type="match status" value="1"/>
</dbReference>
<dbReference type="GO" id="GO:0005634">
    <property type="term" value="C:nucleus"/>
    <property type="evidence" value="ECO:0007669"/>
    <property type="project" value="UniProtKB-SubCell"/>
</dbReference>
<dbReference type="GO" id="GO:0003700">
    <property type="term" value="F:DNA-binding transcription factor activity"/>
    <property type="evidence" value="ECO:0007669"/>
    <property type="project" value="InterPro"/>
</dbReference>
<gene>
    <name evidence="10" type="primary">RAP1</name>
    <name evidence="10" type="ORF">AXF42_Ash012547</name>
</gene>
<dbReference type="Gene3D" id="4.10.280.10">
    <property type="entry name" value="Helix-loop-helix DNA-binding domain"/>
    <property type="match status" value="1"/>
</dbReference>
<keyword evidence="11" id="KW-1185">Reference proteome</keyword>
<evidence type="ECO:0000256" key="4">
    <source>
        <dbReference type="ARBA" id="ARBA00023163"/>
    </source>
</evidence>
<feature type="compositionally biased region" description="Basic residues" evidence="8">
    <location>
        <begin position="487"/>
        <end position="496"/>
    </location>
</feature>
<feature type="region of interest" description="Disordered" evidence="8">
    <location>
        <begin position="452"/>
        <end position="505"/>
    </location>
</feature>
<accession>A0A2I0AR44</accession>
<dbReference type="AlphaFoldDB" id="A0A2I0AR44"/>
<evidence type="ECO:0000313" key="10">
    <source>
        <dbReference type="EMBL" id="PKA58008.1"/>
    </source>
</evidence>
<feature type="region of interest" description="Disordered" evidence="8">
    <location>
        <begin position="377"/>
        <end position="440"/>
    </location>
</feature>
<feature type="compositionally biased region" description="Polar residues" evidence="8">
    <location>
        <begin position="396"/>
        <end position="412"/>
    </location>
</feature>
<dbReference type="InterPro" id="IPR011598">
    <property type="entry name" value="bHLH_dom"/>
</dbReference>
<evidence type="ECO:0000256" key="3">
    <source>
        <dbReference type="ARBA" id="ARBA00023015"/>
    </source>
</evidence>
<dbReference type="Pfam" id="PF14215">
    <property type="entry name" value="bHLH-MYC_N"/>
    <property type="match status" value="1"/>
</dbReference>
<proteinExistence type="inferred from homology"/>
<evidence type="ECO:0000256" key="2">
    <source>
        <dbReference type="ARBA" id="ARBA00005510"/>
    </source>
</evidence>
<feature type="compositionally biased region" description="Basic and acidic residues" evidence="8">
    <location>
        <begin position="463"/>
        <end position="486"/>
    </location>
</feature>
<dbReference type="InterPro" id="IPR025610">
    <property type="entry name" value="MYC/MYB_N"/>
</dbReference>
<evidence type="ECO:0000259" key="9">
    <source>
        <dbReference type="PROSITE" id="PS50888"/>
    </source>
</evidence>
<dbReference type="PANTHER" id="PTHR11514:SF43">
    <property type="entry name" value="TRANSCRIPTION FACTOR MYC2"/>
    <property type="match status" value="1"/>
</dbReference>
<dbReference type="CDD" id="cd11449">
    <property type="entry name" value="bHLH_AtAIB_like"/>
    <property type="match status" value="1"/>
</dbReference>
<dbReference type="GO" id="GO:0000976">
    <property type="term" value="F:transcription cis-regulatory region binding"/>
    <property type="evidence" value="ECO:0007669"/>
    <property type="project" value="TreeGrafter"/>
</dbReference>
<keyword evidence="4 6" id="KW-0804">Transcription</keyword>
<evidence type="ECO:0000256" key="1">
    <source>
        <dbReference type="ARBA" id="ARBA00004123"/>
    </source>
</evidence>
<evidence type="ECO:0000256" key="8">
    <source>
        <dbReference type="SAM" id="MobiDB-lite"/>
    </source>
</evidence>
<feature type="region of interest" description="Disordered" evidence="8">
    <location>
        <begin position="343"/>
        <end position="363"/>
    </location>
</feature>